<sequence length="125" mass="14855">MNTCIKKGIKINKYCNDLKQQYKEEQDQLIKEHKPEYVKEENKYRFRVKKSLVESVKEALKKIADKRKLFRDKCVEEYARDKGHEEQIQALNNASVRTCSDQSNQDMKLKKKSNLSTNDFQSSYV</sequence>
<feature type="compositionally biased region" description="Polar residues" evidence="1">
    <location>
        <begin position="114"/>
        <end position="125"/>
    </location>
</feature>
<reference evidence="2 3" key="1">
    <citation type="journal article" date="2015" name="Sci. Rep.">
        <title>Genome of the facultative scuticociliatosis pathogen Pseudocohnilembus persalinus provides insight into its virulence through horizontal gene transfer.</title>
        <authorList>
            <person name="Xiong J."/>
            <person name="Wang G."/>
            <person name="Cheng J."/>
            <person name="Tian M."/>
            <person name="Pan X."/>
            <person name="Warren A."/>
            <person name="Jiang C."/>
            <person name="Yuan D."/>
            <person name="Miao W."/>
        </authorList>
    </citation>
    <scope>NUCLEOTIDE SEQUENCE [LARGE SCALE GENOMIC DNA]</scope>
    <source>
        <strain evidence="2">36N120E</strain>
    </source>
</reference>
<protein>
    <submittedName>
        <fullName evidence="2">Uncharacterized protein</fullName>
    </submittedName>
</protein>
<dbReference type="Proteomes" id="UP000054937">
    <property type="component" value="Unassembled WGS sequence"/>
</dbReference>
<dbReference type="AlphaFoldDB" id="A0A0V0R2D1"/>
<proteinExistence type="predicted"/>
<gene>
    <name evidence="2" type="ORF">PPERSA_12971</name>
</gene>
<dbReference type="InParanoid" id="A0A0V0R2D1"/>
<name>A0A0V0R2D1_PSEPJ</name>
<evidence type="ECO:0000256" key="1">
    <source>
        <dbReference type="SAM" id="MobiDB-lite"/>
    </source>
</evidence>
<feature type="region of interest" description="Disordered" evidence="1">
    <location>
        <begin position="102"/>
        <end position="125"/>
    </location>
</feature>
<comment type="caution">
    <text evidence="2">The sequence shown here is derived from an EMBL/GenBank/DDBJ whole genome shotgun (WGS) entry which is preliminary data.</text>
</comment>
<dbReference type="EMBL" id="LDAU01000063">
    <property type="protein sequence ID" value="KRX08490.1"/>
    <property type="molecule type" value="Genomic_DNA"/>
</dbReference>
<accession>A0A0V0R2D1</accession>
<keyword evidence="3" id="KW-1185">Reference proteome</keyword>
<organism evidence="2 3">
    <name type="scientific">Pseudocohnilembus persalinus</name>
    <name type="common">Ciliate</name>
    <dbReference type="NCBI Taxonomy" id="266149"/>
    <lineage>
        <taxon>Eukaryota</taxon>
        <taxon>Sar</taxon>
        <taxon>Alveolata</taxon>
        <taxon>Ciliophora</taxon>
        <taxon>Intramacronucleata</taxon>
        <taxon>Oligohymenophorea</taxon>
        <taxon>Scuticociliatia</taxon>
        <taxon>Philasterida</taxon>
        <taxon>Pseudocohnilembidae</taxon>
        <taxon>Pseudocohnilembus</taxon>
    </lineage>
</organism>
<evidence type="ECO:0000313" key="2">
    <source>
        <dbReference type="EMBL" id="KRX08490.1"/>
    </source>
</evidence>
<evidence type="ECO:0000313" key="3">
    <source>
        <dbReference type="Proteomes" id="UP000054937"/>
    </source>
</evidence>